<dbReference type="EMBL" id="CP126659">
    <property type="protein sequence ID" value="WJZ99921.1"/>
    <property type="molecule type" value="Genomic_DNA"/>
</dbReference>
<dbReference type="SUPFAM" id="SSF56672">
    <property type="entry name" value="DNA/RNA polymerases"/>
    <property type="match status" value="1"/>
</dbReference>
<evidence type="ECO:0000256" key="3">
    <source>
        <dbReference type="ARBA" id="ARBA00022722"/>
    </source>
</evidence>
<evidence type="ECO:0000256" key="2">
    <source>
        <dbReference type="ARBA" id="ARBA00022695"/>
    </source>
</evidence>
<keyword evidence="1" id="KW-0808">Transferase</keyword>
<dbReference type="PANTHER" id="PTHR37984:SF5">
    <property type="entry name" value="PROTEIN NYNRIN-LIKE"/>
    <property type="match status" value="1"/>
</dbReference>
<dbReference type="InterPro" id="IPR036397">
    <property type="entry name" value="RNaseH_sf"/>
</dbReference>
<keyword evidence="9" id="KW-1185">Reference proteome</keyword>
<name>A0ABY9CXN6_VITVI</name>
<dbReference type="InterPro" id="IPR012337">
    <property type="entry name" value="RNaseH-like_sf"/>
</dbReference>
<proteinExistence type="predicted"/>
<feature type="domain" description="Integrase catalytic" evidence="7">
    <location>
        <begin position="304"/>
        <end position="430"/>
    </location>
</feature>
<keyword evidence="4" id="KW-0255">Endonuclease</keyword>
<evidence type="ECO:0000256" key="5">
    <source>
        <dbReference type="ARBA" id="ARBA00022801"/>
    </source>
</evidence>
<evidence type="ECO:0000313" key="9">
    <source>
        <dbReference type="Proteomes" id="UP001227230"/>
    </source>
</evidence>
<protein>
    <recommendedName>
        <fullName evidence="7">Integrase catalytic domain-containing protein</fullName>
    </recommendedName>
</protein>
<dbReference type="Gene3D" id="3.30.70.270">
    <property type="match status" value="1"/>
</dbReference>
<dbReference type="InterPro" id="IPR050951">
    <property type="entry name" value="Retrovirus_Pol_polyprotein"/>
</dbReference>
<dbReference type="InterPro" id="IPR043128">
    <property type="entry name" value="Rev_trsase/Diguanyl_cyclase"/>
</dbReference>
<keyword evidence="5" id="KW-0378">Hydrolase</keyword>
<reference evidence="8 9" key="1">
    <citation type="journal article" date="2023" name="Hortic Res">
        <title>The complete reference genome for grapevine (Vitis vinifera L.) genetics and breeding.</title>
        <authorList>
            <person name="Shi X."/>
            <person name="Cao S."/>
            <person name="Wang X."/>
            <person name="Huang S."/>
            <person name="Wang Y."/>
            <person name="Liu Z."/>
            <person name="Liu W."/>
            <person name="Leng X."/>
            <person name="Peng Y."/>
            <person name="Wang N."/>
            <person name="Wang Y."/>
            <person name="Ma Z."/>
            <person name="Xu X."/>
            <person name="Zhang F."/>
            <person name="Xue H."/>
            <person name="Zhong H."/>
            <person name="Wang Y."/>
            <person name="Zhang K."/>
            <person name="Velt A."/>
            <person name="Avia K."/>
            <person name="Holtgrawe D."/>
            <person name="Grimplet J."/>
            <person name="Matus J.T."/>
            <person name="Ware D."/>
            <person name="Wu X."/>
            <person name="Wang H."/>
            <person name="Liu C."/>
            <person name="Fang Y."/>
            <person name="Rustenholz C."/>
            <person name="Cheng Z."/>
            <person name="Xiao H."/>
            <person name="Zhou Y."/>
        </authorList>
    </citation>
    <scope>NUCLEOTIDE SEQUENCE [LARGE SCALE GENOMIC DNA]</scope>
    <source>
        <strain evidence="9">cv. Pinot noir / PN40024</strain>
        <tissue evidence="8">Leaf</tissue>
    </source>
</reference>
<dbReference type="Proteomes" id="UP001227230">
    <property type="component" value="Chromosome 12"/>
</dbReference>
<evidence type="ECO:0000256" key="1">
    <source>
        <dbReference type="ARBA" id="ARBA00022679"/>
    </source>
</evidence>
<organism evidence="8 9">
    <name type="scientific">Vitis vinifera</name>
    <name type="common">Grape</name>
    <dbReference type="NCBI Taxonomy" id="29760"/>
    <lineage>
        <taxon>Eukaryota</taxon>
        <taxon>Viridiplantae</taxon>
        <taxon>Streptophyta</taxon>
        <taxon>Embryophyta</taxon>
        <taxon>Tracheophyta</taxon>
        <taxon>Spermatophyta</taxon>
        <taxon>Magnoliopsida</taxon>
        <taxon>eudicotyledons</taxon>
        <taxon>Gunneridae</taxon>
        <taxon>Pentapetalae</taxon>
        <taxon>rosids</taxon>
        <taxon>Vitales</taxon>
        <taxon>Vitaceae</taxon>
        <taxon>Viteae</taxon>
        <taxon>Vitis</taxon>
    </lineage>
</organism>
<dbReference type="PANTHER" id="PTHR37984">
    <property type="entry name" value="PROTEIN CBG26694"/>
    <property type="match status" value="1"/>
</dbReference>
<dbReference type="InterPro" id="IPR001584">
    <property type="entry name" value="Integrase_cat-core"/>
</dbReference>
<evidence type="ECO:0000313" key="8">
    <source>
        <dbReference type="EMBL" id="WJZ99921.1"/>
    </source>
</evidence>
<dbReference type="InterPro" id="IPR043502">
    <property type="entry name" value="DNA/RNA_pol_sf"/>
</dbReference>
<gene>
    <name evidence="8" type="ORF">VitviT2T_018326</name>
</gene>
<evidence type="ECO:0000256" key="4">
    <source>
        <dbReference type="ARBA" id="ARBA00022759"/>
    </source>
</evidence>
<dbReference type="PROSITE" id="PS50994">
    <property type="entry name" value="INTEGRASE"/>
    <property type="match status" value="1"/>
</dbReference>
<keyword evidence="6" id="KW-0695">RNA-directed DNA polymerase</keyword>
<evidence type="ECO:0000256" key="6">
    <source>
        <dbReference type="ARBA" id="ARBA00022918"/>
    </source>
</evidence>
<sequence length="430" mass="49746">MNPKKYTFGVTSGKLLGHMVNERGIEADPDKIKVILDMPVLRTEKKIRGFLGRLHYISRFMAKLTDICESIFRLLRKNQLTVWNDAFQLASEKIKEYLLSSPVLVPPMLRCPLLLYLSVLDMALGCILAQLDDSRNERAIYYLSKRMLEYEMRYVMIKRLYLSLGWATRRLRHYMTEYLVHLISRLDLLRYLFDRPALTGRLMRWLVLLIEFDIQNVSQKSIKGSIVADHLASLSIYEDKPIDDDFPNEEFITMISLSDRHSATNNIVEYETCILGPETALELGIRQMKIHGDLIHAPPSELHTLTSPWPFSIWSIDIIGKISPKSSSGHEFILVAIDYFTKWVETTSYARLTSARVSSFIRSHIICHYGVPHELISDKGVHFRAEVDTLLQRYNIQHHKLSAYMPQTNEAVEAANKSIKRILRKMVETS</sequence>
<keyword evidence="2" id="KW-0548">Nucleotidyltransferase</keyword>
<keyword evidence="3" id="KW-0540">Nuclease</keyword>
<evidence type="ECO:0000259" key="7">
    <source>
        <dbReference type="PROSITE" id="PS50994"/>
    </source>
</evidence>
<accession>A0ABY9CXN6</accession>
<dbReference type="Gene3D" id="3.30.420.10">
    <property type="entry name" value="Ribonuclease H-like superfamily/Ribonuclease H"/>
    <property type="match status" value="1"/>
</dbReference>
<dbReference type="SUPFAM" id="SSF53098">
    <property type="entry name" value="Ribonuclease H-like"/>
    <property type="match status" value="1"/>
</dbReference>
<dbReference type="Pfam" id="PF17917">
    <property type="entry name" value="RT_RNaseH"/>
    <property type="match status" value="1"/>
</dbReference>
<dbReference type="InterPro" id="IPR041373">
    <property type="entry name" value="RT_RNaseH"/>
</dbReference>